<accession>A0AAJ7TR14</accession>
<dbReference type="Proteomes" id="UP001318040">
    <property type="component" value="Chromosome 36"/>
</dbReference>
<name>A0AAJ7TR14_PETMA</name>
<feature type="region of interest" description="Disordered" evidence="6">
    <location>
        <begin position="214"/>
        <end position="248"/>
    </location>
</feature>
<evidence type="ECO:0000259" key="7">
    <source>
        <dbReference type="PROSITE" id="PS50157"/>
    </source>
</evidence>
<keyword evidence="2" id="KW-0677">Repeat</keyword>
<gene>
    <name evidence="9" type="primary">LOC116949358</name>
</gene>
<feature type="region of interest" description="Disordered" evidence="6">
    <location>
        <begin position="1"/>
        <end position="25"/>
    </location>
</feature>
<feature type="compositionally biased region" description="Basic and acidic residues" evidence="6">
    <location>
        <begin position="480"/>
        <end position="504"/>
    </location>
</feature>
<keyword evidence="4" id="KW-0862">Zinc</keyword>
<evidence type="ECO:0000256" key="6">
    <source>
        <dbReference type="SAM" id="MobiDB-lite"/>
    </source>
</evidence>
<evidence type="ECO:0000256" key="1">
    <source>
        <dbReference type="ARBA" id="ARBA00022723"/>
    </source>
</evidence>
<dbReference type="GO" id="GO:0008270">
    <property type="term" value="F:zinc ion binding"/>
    <property type="evidence" value="ECO:0007669"/>
    <property type="project" value="UniProtKB-KW"/>
</dbReference>
<feature type="domain" description="C2H2-type" evidence="7">
    <location>
        <begin position="787"/>
        <end position="814"/>
    </location>
</feature>
<feature type="compositionally biased region" description="Low complexity" evidence="6">
    <location>
        <begin position="742"/>
        <end position="784"/>
    </location>
</feature>
<feature type="domain" description="C2H2-type" evidence="7">
    <location>
        <begin position="263"/>
        <end position="291"/>
    </location>
</feature>
<dbReference type="Pfam" id="PF00096">
    <property type="entry name" value="zf-C2H2"/>
    <property type="match status" value="3"/>
</dbReference>
<keyword evidence="8" id="KW-1185">Reference proteome</keyword>
<feature type="region of interest" description="Disordered" evidence="6">
    <location>
        <begin position="154"/>
        <end position="177"/>
    </location>
</feature>
<proteinExistence type="predicted"/>
<feature type="compositionally biased region" description="Basic and acidic residues" evidence="6">
    <location>
        <begin position="166"/>
        <end position="177"/>
    </location>
</feature>
<feature type="compositionally biased region" description="Gly residues" evidence="6">
    <location>
        <begin position="442"/>
        <end position="468"/>
    </location>
</feature>
<feature type="region of interest" description="Disordered" evidence="6">
    <location>
        <begin position="811"/>
        <end position="862"/>
    </location>
</feature>
<evidence type="ECO:0000256" key="5">
    <source>
        <dbReference type="PROSITE-ProRule" id="PRU00042"/>
    </source>
</evidence>
<dbReference type="AlphaFoldDB" id="A0AAJ7TR14"/>
<keyword evidence="1" id="KW-0479">Metal-binding</keyword>
<dbReference type="SMART" id="SM00355">
    <property type="entry name" value="ZnF_C2H2"/>
    <property type="match status" value="8"/>
</dbReference>
<feature type="domain" description="C2H2-type" evidence="7">
    <location>
        <begin position="319"/>
        <end position="347"/>
    </location>
</feature>
<feature type="region of interest" description="Disordered" evidence="6">
    <location>
        <begin position="352"/>
        <end position="375"/>
    </location>
</feature>
<evidence type="ECO:0000256" key="3">
    <source>
        <dbReference type="ARBA" id="ARBA00022771"/>
    </source>
</evidence>
<dbReference type="PROSITE" id="PS00028">
    <property type="entry name" value="ZINC_FINGER_C2H2_1"/>
    <property type="match status" value="6"/>
</dbReference>
<dbReference type="PANTHER" id="PTHR21020:SF0">
    <property type="entry name" value="ZINC FINGER PROTEIN 800"/>
    <property type="match status" value="1"/>
</dbReference>
<feature type="region of interest" description="Disordered" evidence="6">
    <location>
        <begin position="536"/>
        <end position="583"/>
    </location>
</feature>
<feature type="region of interest" description="Disordered" evidence="6">
    <location>
        <begin position="687"/>
        <end position="784"/>
    </location>
</feature>
<dbReference type="SUPFAM" id="SSF57667">
    <property type="entry name" value="beta-beta-alpha zinc fingers"/>
    <property type="match status" value="2"/>
</dbReference>
<dbReference type="KEGG" id="pmrn:116949358"/>
<dbReference type="Gene3D" id="3.30.160.60">
    <property type="entry name" value="Classic Zinc Finger"/>
    <property type="match status" value="3"/>
</dbReference>
<dbReference type="PROSITE" id="PS50157">
    <property type="entry name" value="ZINC_FINGER_C2H2_2"/>
    <property type="match status" value="5"/>
</dbReference>
<dbReference type="PANTHER" id="PTHR21020">
    <property type="entry name" value="ZINC FINGER PROTEIN 800"/>
    <property type="match status" value="1"/>
</dbReference>
<sequence>MQSSDCGSLMDATALPPDSTRSSCPAELEMEVEGAQGADEPGAAAGGCPGVRDQACQADLRATRSCAEAAELGDPPLVQQQLHTSRHGVRQILECLRVGTPRLKQLLLCEVDIIFECQLCRSLFRGLPNLIVHRQNYCHPYTCTEDDTFFEEDNNNNNNHHRNHRRDTIPEPARPQEKRVDFVIQLDPIATNRNAVYQHVITSDDPEWEARVAAEPGRQGPSGTAPVVPTEAKEAGPEPKAEATVGPAADQTASVLSPISLGYSCAVCAKSFRLRRSVRRHIRVVHKKLAEEVNRYFCLDAAAAAALAQGQATAPHDRKACPVCHKSFANKANVRRHFHDTHHDAKWEVAWKESRSPGRAQPSARSSLSPPWSLTPVKVPAPAKRHGGAGAEILVWICPMCNRKHGSLIAIKRHLQLFHKQNNFMTEGDEEAAPPSDAPTEGGDGGGGSGGGGGIGSGSVGGVGGVGGDQPEDSSVADVQESKGKPPEQKETPTKAGAKDRDPKAQPPPDKLTHKDNLCTICGHAFPSRVEYRKHMSTTHAGDVKPEQNGTWQPAEPETPAKGGGAERQQSPRQTAPRPETKAKGKLFDLRQLYCRLCKRRFSTRQNLRKHIEMHTDGDRLYVKFFRCPLCSYESRRKSDILRHLTVVHKHTSCYLRRVAGSLESRSIKKPVDAFLNRKIRRGRLPHSAGLRVKAEPGAVTRTADGAASGGGGGGESSAASPLENAGTPASVATPVKAKGQAAAPTTPTTPTTQTTALTAPKASAAPAASAAPKTPAAHPASSALPYQCDECGKTYTKKSFLDNHKLVHVRRGRKAGQKTATAATERSKRSSFPCRNTRSRSVNLSDRRRQQQQQQQQPPAK</sequence>
<dbReference type="InterPro" id="IPR036236">
    <property type="entry name" value="Znf_C2H2_sf"/>
</dbReference>
<dbReference type="Pfam" id="PF13894">
    <property type="entry name" value="zf-C2H2_4"/>
    <property type="match status" value="1"/>
</dbReference>
<feature type="compositionally biased region" description="Polar residues" evidence="6">
    <location>
        <begin position="363"/>
        <end position="372"/>
    </location>
</feature>
<evidence type="ECO:0000256" key="2">
    <source>
        <dbReference type="ARBA" id="ARBA00022737"/>
    </source>
</evidence>
<protein>
    <submittedName>
        <fullName evidence="9">Zinc finger protein 800-like isoform X1</fullName>
    </submittedName>
</protein>
<reference evidence="9" key="1">
    <citation type="submission" date="2025-08" db="UniProtKB">
        <authorList>
            <consortium name="RefSeq"/>
        </authorList>
    </citation>
    <scope>IDENTIFICATION</scope>
    <source>
        <tissue evidence="9">Sperm</tissue>
    </source>
</reference>
<evidence type="ECO:0000256" key="4">
    <source>
        <dbReference type="ARBA" id="ARBA00022833"/>
    </source>
</evidence>
<dbReference type="InterPro" id="IPR013087">
    <property type="entry name" value="Znf_C2H2_type"/>
</dbReference>
<feature type="domain" description="C2H2-type" evidence="7">
    <location>
        <begin position="517"/>
        <end position="545"/>
    </location>
</feature>
<dbReference type="RefSeq" id="XP_032822474.1">
    <property type="nucleotide sequence ID" value="XM_032966583.1"/>
</dbReference>
<feature type="domain" description="C2H2-type" evidence="7">
    <location>
        <begin position="593"/>
        <end position="620"/>
    </location>
</feature>
<organism evidence="8 9">
    <name type="scientific">Petromyzon marinus</name>
    <name type="common">Sea lamprey</name>
    <dbReference type="NCBI Taxonomy" id="7757"/>
    <lineage>
        <taxon>Eukaryota</taxon>
        <taxon>Metazoa</taxon>
        <taxon>Chordata</taxon>
        <taxon>Craniata</taxon>
        <taxon>Vertebrata</taxon>
        <taxon>Cyclostomata</taxon>
        <taxon>Hyperoartia</taxon>
        <taxon>Petromyzontiformes</taxon>
        <taxon>Petromyzontidae</taxon>
        <taxon>Petromyzon</taxon>
    </lineage>
</organism>
<feature type="region of interest" description="Disordered" evidence="6">
    <location>
        <begin position="427"/>
        <end position="516"/>
    </location>
</feature>
<feature type="compositionally biased region" description="Low complexity" evidence="6">
    <location>
        <begin position="852"/>
        <end position="862"/>
    </location>
</feature>
<feature type="compositionally biased region" description="Basic and acidic residues" evidence="6">
    <location>
        <begin position="231"/>
        <end position="241"/>
    </location>
</feature>
<keyword evidence="3 5" id="KW-0863">Zinc-finger</keyword>
<evidence type="ECO:0000313" key="9">
    <source>
        <dbReference type="RefSeq" id="XP_032822474.1"/>
    </source>
</evidence>
<dbReference type="FunFam" id="3.30.160.60:FF:000100">
    <property type="entry name" value="Zinc finger 45-like"/>
    <property type="match status" value="1"/>
</dbReference>
<feature type="compositionally biased region" description="Polar residues" evidence="6">
    <location>
        <begin position="834"/>
        <end position="845"/>
    </location>
</feature>
<dbReference type="InterPro" id="IPR039149">
    <property type="entry name" value="ZNF800"/>
</dbReference>
<evidence type="ECO:0000313" key="8">
    <source>
        <dbReference type="Proteomes" id="UP001318040"/>
    </source>
</evidence>